<keyword evidence="4 5" id="KW-0472">Membrane</keyword>
<keyword evidence="8" id="KW-1185">Reference proteome</keyword>
<sequence>MQVSNSQQHLICIRIHDFIAGRWLVFGYLVLLTGLFWVSDGSHYKKIYYVMFAAPALLGLVLAPRQIKPILSEPVLLSFLALTAWLLISMGWTRAEDDLGSLAKRPLYVFMLFAGCALIALKSEVLLLKTLRIGAGLGALAALVNIVWFLQHATPGERLIGSGALRNPLLTSHVLGFLCTYWVAAWLSRSERHDWLPILMALPLLAALLATGSRTPLMGLALTSVWMLLMSGKRAILLVGALLIGASAAYLAFPEILLQRGMSYRPELWADAVRQAGQHLWLGSGYESKFVFDIAGVGYLLHDPHNVELAVLLELGLIGLGLWTAMYAFALLRCLRLRAEPHFQIASALLIYGLCAGLTEGGNYLSRPNESWFLIWIPLALLCALSIRHRQSQA</sequence>
<feature type="transmembrane region" description="Helical" evidence="5">
    <location>
        <begin position="170"/>
        <end position="188"/>
    </location>
</feature>
<protein>
    <submittedName>
        <fullName evidence="7">O-antigen ligase</fullName>
    </submittedName>
</protein>
<feature type="transmembrane region" description="Helical" evidence="5">
    <location>
        <begin position="307"/>
        <end position="330"/>
    </location>
</feature>
<feature type="transmembrane region" description="Helical" evidence="5">
    <location>
        <begin position="342"/>
        <end position="359"/>
    </location>
</feature>
<evidence type="ECO:0000256" key="1">
    <source>
        <dbReference type="ARBA" id="ARBA00004141"/>
    </source>
</evidence>
<feature type="transmembrane region" description="Helical" evidence="5">
    <location>
        <begin position="279"/>
        <end position="301"/>
    </location>
</feature>
<dbReference type="AlphaFoldDB" id="A0A7Z0BSG6"/>
<feature type="transmembrane region" description="Helical" evidence="5">
    <location>
        <begin position="371"/>
        <end position="387"/>
    </location>
</feature>
<evidence type="ECO:0000256" key="5">
    <source>
        <dbReference type="SAM" id="Phobius"/>
    </source>
</evidence>
<dbReference type="Pfam" id="PF04932">
    <property type="entry name" value="Wzy_C"/>
    <property type="match status" value="1"/>
</dbReference>
<evidence type="ECO:0000313" key="7">
    <source>
        <dbReference type="EMBL" id="NYH75201.1"/>
    </source>
</evidence>
<feature type="transmembrane region" description="Helical" evidence="5">
    <location>
        <begin position="133"/>
        <end position="150"/>
    </location>
</feature>
<comment type="caution">
    <text evidence="7">The sequence shown here is derived from an EMBL/GenBank/DDBJ whole genome shotgun (WGS) entry which is preliminary data.</text>
</comment>
<dbReference type="RefSeq" id="WP_264650058.1">
    <property type="nucleotide sequence ID" value="NZ_JACBYV010000001.1"/>
</dbReference>
<reference evidence="7 8" key="1">
    <citation type="submission" date="2020-07" db="EMBL/GenBank/DDBJ databases">
        <title>Genomic analyses of the natural microbiome of Caenorhabditis elegans.</title>
        <authorList>
            <person name="Samuel B."/>
        </authorList>
    </citation>
    <scope>NUCLEOTIDE SEQUENCE [LARGE SCALE GENOMIC DNA]</scope>
    <source>
        <strain evidence="7 8">BIGb0408</strain>
    </source>
</reference>
<keyword evidence="3 5" id="KW-1133">Transmembrane helix</keyword>
<dbReference type="InterPro" id="IPR007016">
    <property type="entry name" value="O-antigen_ligase-rel_domated"/>
</dbReference>
<evidence type="ECO:0000256" key="2">
    <source>
        <dbReference type="ARBA" id="ARBA00022692"/>
    </source>
</evidence>
<dbReference type="Proteomes" id="UP000578688">
    <property type="component" value="Unassembled WGS sequence"/>
</dbReference>
<comment type="subcellular location">
    <subcellularLocation>
        <location evidence="1">Membrane</location>
        <topology evidence="1">Multi-pass membrane protein</topology>
    </subcellularLocation>
</comment>
<dbReference type="EMBL" id="JACBYV010000001">
    <property type="protein sequence ID" value="NYH75201.1"/>
    <property type="molecule type" value="Genomic_DNA"/>
</dbReference>
<feature type="transmembrane region" description="Helical" evidence="5">
    <location>
        <begin position="46"/>
        <end position="63"/>
    </location>
</feature>
<dbReference type="GO" id="GO:0016874">
    <property type="term" value="F:ligase activity"/>
    <property type="evidence" value="ECO:0007669"/>
    <property type="project" value="UniProtKB-KW"/>
</dbReference>
<evidence type="ECO:0000259" key="6">
    <source>
        <dbReference type="Pfam" id="PF04932"/>
    </source>
</evidence>
<keyword evidence="2 5" id="KW-0812">Transmembrane</keyword>
<evidence type="ECO:0000256" key="4">
    <source>
        <dbReference type="ARBA" id="ARBA00023136"/>
    </source>
</evidence>
<feature type="transmembrane region" description="Helical" evidence="5">
    <location>
        <begin position="195"/>
        <end position="215"/>
    </location>
</feature>
<dbReference type="PANTHER" id="PTHR37422">
    <property type="entry name" value="TEICHURONIC ACID BIOSYNTHESIS PROTEIN TUAE"/>
    <property type="match status" value="1"/>
</dbReference>
<organism evidence="7 8">
    <name type="scientific">Phytopseudomonas flavescens</name>
    <dbReference type="NCBI Taxonomy" id="29435"/>
    <lineage>
        <taxon>Bacteria</taxon>
        <taxon>Pseudomonadati</taxon>
        <taxon>Pseudomonadota</taxon>
        <taxon>Gammaproteobacteria</taxon>
        <taxon>Pseudomonadales</taxon>
        <taxon>Pseudomonadaceae</taxon>
        <taxon>Phytopseudomonas</taxon>
    </lineage>
</organism>
<keyword evidence="7" id="KW-0436">Ligase</keyword>
<dbReference type="InterPro" id="IPR051533">
    <property type="entry name" value="WaaL-like"/>
</dbReference>
<evidence type="ECO:0000256" key="3">
    <source>
        <dbReference type="ARBA" id="ARBA00022989"/>
    </source>
</evidence>
<feature type="transmembrane region" description="Helical" evidence="5">
    <location>
        <begin position="235"/>
        <end position="258"/>
    </location>
</feature>
<feature type="transmembrane region" description="Helical" evidence="5">
    <location>
        <begin position="75"/>
        <end position="93"/>
    </location>
</feature>
<feature type="transmembrane region" description="Helical" evidence="5">
    <location>
        <begin position="105"/>
        <end position="121"/>
    </location>
</feature>
<feature type="transmembrane region" description="Helical" evidence="5">
    <location>
        <begin position="21"/>
        <end position="40"/>
    </location>
</feature>
<proteinExistence type="predicted"/>
<name>A0A7Z0BSG6_9GAMM</name>
<dbReference type="GO" id="GO:0016020">
    <property type="term" value="C:membrane"/>
    <property type="evidence" value="ECO:0007669"/>
    <property type="project" value="UniProtKB-SubCell"/>
</dbReference>
<gene>
    <name evidence="7" type="ORF">FHR27_003811</name>
</gene>
<dbReference type="PANTHER" id="PTHR37422:SF13">
    <property type="entry name" value="LIPOPOLYSACCHARIDE BIOSYNTHESIS PROTEIN PA4999-RELATED"/>
    <property type="match status" value="1"/>
</dbReference>
<evidence type="ECO:0000313" key="8">
    <source>
        <dbReference type="Proteomes" id="UP000578688"/>
    </source>
</evidence>
<feature type="domain" description="O-antigen ligase-related" evidence="6">
    <location>
        <begin position="200"/>
        <end position="323"/>
    </location>
</feature>
<accession>A0A7Z0BSG6</accession>